<keyword evidence="3 10" id="KW-0001">2Fe-2S</keyword>
<evidence type="ECO:0000256" key="4">
    <source>
        <dbReference type="ARBA" id="ARBA00022723"/>
    </source>
</evidence>
<reference evidence="11 12" key="1">
    <citation type="journal article" date="2012" name="Science">
        <title>Ecological populations of bacteria act as socially cohesive units of antibiotic production and resistance.</title>
        <authorList>
            <person name="Cordero O.X."/>
            <person name="Wildschutte H."/>
            <person name="Kirkup B."/>
            <person name="Proehl S."/>
            <person name="Ngo L."/>
            <person name="Hussain F."/>
            <person name="Le Roux F."/>
            <person name="Mincer T."/>
            <person name="Polz M.F."/>
        </authorList>
    </citation>
    <scope>NUCLEOTIDE SEQUENCE [LARGE SCALE GENOMIC DNA]</scope>
    <source>
        <strain evidence="11 12">FF-454</strain>
    </source>
</reference>
<dbReference type="Pfam" id="PF01257">
    <property type="entry name" value="2Fe-2S_thioredx"/>
    <property type="match status" value="1"/>
</dbReference>
<evidence type="ECO:0000256" key="9">
    <source>
        <dbReference type="ARBA" id="ARBA00034078"/>
    </source>
</evidence>
<gene>
    <name evidence="11" type="ORF">A1OK_17605</name>
</gene>
<sequence>MDNSASQPALHRSLTEQEYQAVNEALNALKAKQGALLPVLHHIQGVLNYVPPSSVPVIARGLNLSDADVHGVISFYHEFRHTPPGAHVIQICRAESCQSMGSRSLEQHACSRLGIEYHQTTRDNNFTLEPVYCLGNCMNSPAVRVDDQIYGDMTDEEFDLLLNGLLTQVIEVKAP</sequence>
<evidence type="ECO:0000256" key="5">
    <source>
        <dbReference type="ARBA" id="ARBA00023004"/>
    </source>
</evidence>
<dbReference type="PANTHER" id="PTHR10371">
    <property type="entry name" value="NADH DEHYDROGENASE UBIQUINONE FLAVOPROTEIN 2, MITOCHONDRIAL"/>
    <property type="match status" value="1"/>
</dbReference>
<evidence type="ECO:0000256" key="6">
    <source>
        <dbReference type="ARBA" id="ARBA00023014"/>
    </source>
</evidence>
<keyword evidence="12" id="KW-1185">Reference proteome</keyword>
<feature type="binding site" evidence="10">
    <location>
        <position position="133"/>
    </location>
    <ligand>
        <name>[2Fe-2S] cluster</name>
        <dbReference type="ChEBI" id="CHEBI:190135"/>
    </ligand>
</feature>
<comment type="similarity">
    <text evidence="1">Belongs to the complex I 24 kDa subunit family.</text>
</comment>
<dbReference type="AlphaFoldDB" id="A0A1E5BW35"/>
<comment type="cofactor">
    <cofactor evidence="10">
        <name>[2Fe-2S] cluster</name>
        <dbReference type="ChEBI" id="CHEBI:190135"/>
    </cofactor>
    <text evidence="10">Binds 1 [2Fe-2S] cluster.</text>
</comment>
<dbReference type="RefSeq" id="WP_016958329.1">
    <property type="nucleotide sequence ID" value="NZ_AJWN02000109.1"/>
</dbReference>
<dbReference type="EMBL" id="AJWN02000109">
    <property type="protein sequence ID" value="OEE57439.1"/>
    <property type="molecule type" value="Genomic_DNA"/>
</dbReference>
<evidence type="ECO:0000313" key="11">
    <source>
        <dbReference type="EMBL" id="OEE57439.1"/>
    </source>
</evidence>
<accession>A0A1E5BW35</accession>
<dbReference type="GO" id="GO:0051537">
    <property type="term" value="F:2 iron, 2 sulfur cluster binding"/>
    <property type="evidence" value="ECO:0007669"/>
    <property type="project" value="UniProtKB-KW"/>
</dbReference>
<feature type="binding site" evidence="10">
    <location>
        <position position="137"/>
    </location>
    <ligand>
        <name>[2Fe-2S] cluster</name>
        <dbReference type="ChEBI" id="CHEBI:190135"/>
    </ligand>
</feature>
<dbReference type="Proteomes" id="UP000095039">
    <property type="component" value="Unassembled WGS sequence"/>
</dbReference>
<evidence type="ECO:0000256" key="7">
    <source>
        <dbReference type="ARBA" id="ARBA00031580"/>
    </source>
</evidence>
<comment type="caution">
    <text evidence="11">The sequence shown here is derived from an EMBL/GenBank/DDBJ whole genome shotgun (WGS) entry which is preliminary data.</text>
</comment>
<evidence type="ECO:0000256" key="3">
    <source>
        <dbReference type="ARBA" id="ARBA00022714"/>
    </source>
</evidence>
<evidence type="ECO:0000256" key="8">
    <source>
        <dbReference type="ARBA" id="ARBA00032788"/>
    </source>
</evidence>
<proteinExistence type="inferred from homology"/>
<dbReference type="GO" id="GO:0003954">
    <property type="term" value="F:NADH dehydrogenase activity"/>
    <property type="evidence" value="ECO:0007669"/>
    <property type="project" value="TreeGrafter"/>
</dbReference>
<evidence type="ECO:0000256" key="2">
    <source>
        <dbReference type="ARBA" id="ARBA00019898"/>
    </source>
</evidence>
<dbReference type="SUPFAM" id="SSF52833">
    <property type="entry name" value="Thioredoxin-like"/>
    <property type="match status" value="1"/>
</dbReference>
<protein>
    <recommendedName>
        <fullName evidence="2">NADH-quinone oxidoreductase subunit E</fullName>
    </recommendedName>
    <alternativeName>
        <fullName evidence="7">NADH dehydrogenase I subunit E</fullName>
    </alternativeName>
    <alternativeName>
        <fullName evidence="8">NDH-1 subunit E</fullName>
    </alternativeName>
</protein>
<dbReference type="InterPro" id="IPR036249">
    <property type="entry name" value="Thioredoxin-like_sf"/>
</dbReference>
<feature type="binding site" evidence="10">
    <location>
        <position position="97"/>
    </location>
    <ligand>
        <name>[2Fe-2S] cluster</name>
        <dbReference type="ChEBI" id="CHEBI:190135"/>
    </ligand>
</feature>
<dbReference type="InterPro" id="IPR002023">
    <property type="entry name" value="NuoE-like"/>
</dbReference>
<dbReference type="InterPro" id="IPR041921">
    <property type="entry name" value="NuoE_N"/>
</dbReference>
<name>A0A1E5BW35_9GAMM</name>
<dbReference type="Gene3D" id="1.10.10.1590">
    <property type="entry name" value="NADH-quinone oxidoreductase subunit E"/>
    <property type="match status" value="1"/>
</dbReference>
<feature type="binding site" evidence="10">
    <location>
        <position position="92"/>
    </location>
    <ligand>
        <name>[2Fe-2S] cluster</name>
        <dbReference type="ChEBI" id="CHEBI:190135"/>
    </ligand>
</feature>
<organism evidence="11 12">
    <name type="scientific">Enterovibrio norvegicus FF-454</name>
    <dbReference type="NCBI Taxonomy" id="1185651"/>
    <lineage>
        <taxon>Bacteria</taxon>
        <taxon>Pseudomonadati</taxon>
        <taxon>Pseudomonadota</taxon>
        <taxon>Gammaproteobacteria</taxon>
        <taxon>Vibrionales</taxon>
        <taxon>Vibrionaceae</taxon>
        <taxon>Enterovibrio</taxon>
    </lineage>
</organism>
<dbReference type="PANTHER" id="PTHR10371:SF3">
    <property type="entry name" value="NADH DEHYDROGENASE [UBIQUINONE] FLAVOPROTEIN 2, MITOCHONDRIAL"/>
    <property type="match status" value="1"/>
</dbReference>
<dbReference type="CDD" id="cd03081">
    <property type="entry name" value="TRX_Fd_NuoE_FDH_gamma"/>
    <property type="match status" value="1"/>
</dbReference>
<dbReference type="Gene3D" id="3.40.30.10">
    <property type="entry name" value="Glutaredoxin"/>
    <property type="match status" value="1"/>
</dbReference>
<evidence type="ECO:0000256" key="10">
    <source>
        <dbReference type="PIRSR" id="PIRSR000216-1"/>
    </source>
</evidence>
<evidence type="ECO:0000256" key="1">
    <source>
        <dbReference type="ARBA" id="ARBA00010643"/>
    </source>
</evidence>
<dbReference type="PIRSF" id="PIRSF000216">
    <property type="entry name" value="NADH_DH_24kDa"/>
    <property type="match status" value="1"/>
</dbReference>
<keyword evidence="6 10" id="KW-0411">Iron-sulfur</keyword>
<evidence type="ECO:0000313" key="12">
    <source>
        <dbReference type="Proteomes" id="UP000095039"/>
    </source>
</evidence>
<dbReference type="NCBIfam" id="NF004638">
    <property type="entry name" value="PRK05988.1"/>
    <property type="match status" value="1"/>
</dbReference>
<keyword evidence="5 10" id="KW-0408">Iron</keyword>
<dbReference type="GO" id="GO:0046872">
    <property type="term" value="F:metal ion binding"/>
    <property type="evidence" value="ECO:0007669"/>
    <property type="project" value="UniProtKB-KW"/>
</dbReference>
<keyword evidence="4 10" id="KW-0479">Metal-binding</keyword>
<comment type="cofactor">
    <cofactor evidence="9">
        <name>[2Fe-2S] cluster</name>
        <dbReference type="ChEBI" id="CHEBI:190135"/>
    </cofactor>
</comment>